<sequence length="536" mass="61126">MSRKQRTLQFNIIIIIVWIALGGFAYTWLEGWDVIEAMFFCVVTAGTIGFGNNTPSTVQSKVFTLGYGSIGILFFGLLLLNIRNVVYQVVIKRYETRRRDFERKRLSWFKRARVEQLRQRLSARPQPFWKSWWADFLAKILRPPGESETMPSLADRFRQRAKKGRRQSDCCCADKRGVGQDNPHHAECSQGGWVGNNDAGGEDADEMAPLTSSLATRNGSNSHSRRSGQDCRVAGRDWARRSGDDSERAPLLLSQRDRAAQTAGAASGTSYTRDRYSGDGAQPQQRQATLHSPSDYHGQPADLVTTATDPQLPYSRHHHHLGHSHYKSWHEHDQDHKRARMSRKAKHCIFSLILNVTFWMICSWIYSRVESDQWNYFDAMWFCFVAFTTIGFGDYVPKTTIGLLLFIILALIAITLETYLVVSAVSYFDDLLHTSIYGPQVQKRIANRRKTIVTSELRRSVTGEGRNSSRLLLPLEFDGEADRDPSDSDCEDEGNTEEQAVRRRSSAGGENDEAELESFDDRYVSDRDIVQPWRFL</sequence>
<keyword evidence="1" id="KW-0813">Transport</keyword>
<dbReference type="EMBL" id="JAMZIH010000762">
    <property type="protein sequence ID" value="KAJ1678903.1"/>
    <property type="molecule type" value="Genomic_DNA"/>
</dbReference>
<evidence type="ECO:0000313" key="2">
    <source>
        <dbReference type="Proteomes" id="UP001145114"/>
    </source>
</evidence>
<keyword evidence="1" id="KW-0407">Ion channel</keyword>
<accession>A0ACC1HT12</accession>
<dbReference type="Proteomes" id="UP001145114">
    <property type="component" value="Unassembled WGS sequence"/>
</dbReference>
<name>A0ACC1HT12_9FUNG</name>
<keyword evidence="2" id="KW-1185">Reference proteome</keyword>
<reference evidence="1" key="1">
    <citation type="submission" date="2022-06" db="EMBL/GenBank/DDBJ databases">
        <title>Phylogenomic reconstructions and comparative analyses of Kickxellomycotina fungi.</title>
        <authorList>
            <person name="Reynolds N.K."/>
            <person name="Stajich J.E."/>
            <person name="Barry K."/>
            <person name="Grigoriev I.V."/>
            <person name="Crous P."/>
            <person name="Smith M.E."/>
        </authorList>
    </citation>
    <scope>NUCLEOTIDE SEQUENCE</scope>
    <source>
        <strain evidence="1">RSA 2271</strain>
    </source>
</reference>
<proteinExistence type="predicted"/>
<evidence type="ECO:0000313" key="1">
    <source>
        <dbReference type="EMBL" id="KAJ1678903.1"/>
    </source>
</evidence>
<keyword evidence="1" id="KW-0406">Ion transport</keyword>
<comment type="caution">
    <text evidence="1">The sequence shown here is derived from an EMBL/GenBank/DDBJ whole genome shotgun (WGS) entry which is preliminary data.</text>
</comment>
<protein>
    <submittedName>
        <fullName evidence="1">Potassium channel</fullName>
    </submittedName>
</protein>
<gene>
    <name evidence="1" type="primary">TOK1_1</name>
    <name evidence="1" type="ORF">EV182_003120</name>
</gene>
<organism evidence="1 2">
    <name type="scientific">Spiromyces aspiralis</name>
    <dbReference type="NCBI Taxonomy" id="68401"/>
    <lineage>
        <taxon>Eukaryota</taxon>
        <taxon>Fungi</taxon>
        <taxon>Fungi incertae sedis</taxon>
        <taxon>Zoopagomycota</taxon>
        <taxon>Kickxellomycotina</taxon>
        <taxon>Kickxellomycetes</taxon>
        <taxon>Kickxellales</taxon>
        <taxon>Kickxellaceae</taxon>
        <taxon>Spiromyces</taxon>
    </lineage>
</organism>